<evidence type="ECO:0000256" key="1">
    <source>
        <dbReference type="ARBA" id="ARBA00005709"/>
    </source>
</evidence>
<sequence length="276" mass="29970">MRVSTNINSMTAQRYVRAHSEEQALEDSKLSSGDRIVRSAVDPSGLAISETMKSKIRSNYQAERNSNDSISLMQVAEGSLSTMQQMGSRLRELAMQAANDTVGEAERRVVDAEFQQLKNEVKRITVSTSFNGNHIIKGGASSTYDLQVGVDGVAELDRIQYDMSKVMDSQNNFGIANVDLRTKEGAQRSLSAIDNMMSQIGASRAQLGSMGNRINSVVQNLMVSRENMSASNSKIRDTDIAKEAAIKLQAQIAQSASLSMLKISNDAPGAILKLVS</sequence>
<dbReference type="OrthoDB" id="9789525at2"/>
<protein>
    <recommendedName>
        <fullName evidence="3">Flagellin</fullName>
    </recommendedName>
</protein>
<dbReference type="Gene3D" id="1.20.1330.10">
    <property type="entry name" value="f41 fragment of flagellin, N-terminal domain"/>
    <property type="match status" value="1"/>
</dbReference>
<keyword evidence="5" id="KW-1185">Reference proteome</keyword>
<dbReference type="GO" id="GO:0009288">
    <property type="term" value="C:bacterial-type flagellum"/>
    <property type="evidence" value="ECO:0007669"/>
    <property type="project" value="UniProtKB-SubCell"/>
</dbReference>
<proteinExistence type="inferred from homology"/>
<evidence type="ECO:0000256" key="2">
    <source>
        <dbReference type="ARBA" id="ARBA00023143"/>
    </source>
</evidence>
<keyword evidence="2 3" id="KW-0975">Bacterial flagellum</keyword>
<evidence type="ECO:0000313" key="5">
    <source>
        <dbReference type="Proteomes" id="UP000235584"/>
    </source>
</evidence>
<dbReference type="AlphaFoldDB" id="A0A2K9NTZ6"/>
<dbReference type="Proteomes" id="UP000235584">
    <property type="component" value="Chromosome"/>
</dbReference>
<keyword evidence="4" id="KW-0966">Cell projection</keyword>
<evidence type="ECO:0000313" key="4">
    <source>
        <dbReference type="EMBL" id="AUN98990.1"/>
    </source>
</evidence>
<dbReference type="SUPFAM" id="SSF64518">
    <property type="entry name" value="Phase 1 flagellin"/>
    <property type="match status" value="1"/>
</dbReference>
<dbReference type="GO" id="GO:0005576">
    <property type="term" value="C:extracellular region"/>
    <property type="evidence" value="ECO:0007669"/>
    <property type="project" value="UniProtKB-SubCell"/>
</dbReference>
<comment type="function">
    <text evidence="3">Flagellin is the subunit protein which polymerizes to form the filaments of bacterial flagella.</text>
</comment>
<dbReference type="GO" id="GO:0005198">
    <property type="term" value="F:structural molecule activity"/>
    <property type="evidence" value="ECO:0007669"/>
    <property type="project" value="UniProtKB-UniRule"/>
</dbReference>
<dbReference type="PANTHER" id="PTHR42792">
    <property type="entry name" value="FLAGELLIN"/>
    <property type="match status" value="1"/>
</dbReference>
<dbReference type="InterPro" id="IPR001029">
    <property type="entry name" value="Flagellin_N"/>
</dbReference>
<organism evidence="4 5">
    <name type="scientific">Bacteriovorax stolpii</name>
    <name type="common">Bdellovibrio stolpii</name>
    <dbReference type="NCBI Taxonomy" id="960"/>
    <lineage>
        <taxon>Bacteria</taxon>
        <taxon>Pseudomonadati</taxon>
        <taxon>Bdellovibrionota</taxon>
        <taxon>Bacteriovoracia</taxon>
        <taxon>Bacteriovoracales</taxon>
        <taxon>Bacteriovoracaceae</taxon>
        <taxon>Bacteriovorax</taxon>
    </lineage>
</organism>
<dbReference type="Pfam" id="PF00700">
    <property type="entry name" value="Flagellin_C"/>
    <property type="match status" value="1"/>
</dbReference>
<comment type="similarity">
    <text evidence="1 3">Belongs to the bacterial flagellin family.</text>
</comment>
<dbReference type="EMBL" id="CP025704">
    <property type="protein sequence ID" value="AUN98990.1"/>
    <property type="molecule type" value="Genomic_DNA"/>
</dbReference>
<accession>A0A2K9NTZ6</accession>
<dbReference type="InterPro" id="IPR046358">
    <property type="entry name" value="Flagellin_C"/>
</dbReference>
<dbReference type="Gene3D" id="6.10.10.10">
    <property type="entry name" value="Flagellar export chaperone, C-terminal domain"/>
    <property type="match status" value="1"/>
</dbReference>
<dbReference type="InterPro" id="IPR042187">
    <property type="entry name" value="Flagellin_C_sub2"/>
</dbReference>
<keyword evidence="3" id="KW-0964">Secreted</keyword>
<dbReference type="KEGG" id="bsto:C0V70_12935"/>
<keyword evidence="4" id="KW-0282">Flagellum</keyword>
<keyword evidence="4" id="KW-0969">Cilium</keyword>
<dbReference type="RefSeq" id="WP_102244281.1">
    <property type="nucleotide sequence ID" value="NZ_CP025704.1"/>
</dbReference>
<name>A0A2K9NTZ6_BACTC</name>
<dbReference type="InterPro" id="IPR001492">
    <property type="entry name" value="Flagellin"/>
</dbReference>
<reference evidence="4 5" key="1">
    <citation type="submission" date="2018-01" db="EMBL/GenBank/DDBJ databases">
        <title>Complete genome sequence of Bacteriovorax stolpii DSM12778.</title>
        <authorList>
            <person name="Tang B."/>
            <person name="Chang J."/>
        </authorList>
    </citation>
    <scope>NUCLEOTIDE SEQUENCE [LARGE SCALE GENOMIC DNA]</scope>
    <source>
        <strain evidence="4 5">DSM 12778</strain>
    </source>
</reference>
<dbReference type="PRINTS" id="PR00207">
    <property type="entry name" value="FLAGELLIN"/>
</dbReference>
<evidence type="ECO:0000256" key="3">
    <source>
        <dbReference type="RuleBase" id="RU362073"/>
    </source>
</evidence>
<gene>
    <name evidence="4" type="ORF">C0V70_12935</name>
</gene>
<dbReference type="PANTHER" id="PTHR42792:SF2">
    <property type="entry name" value="FLAGELLIN"/>
    <property type="match status" value="1"/>
</dbReference>
<dbReference type="Pfam" id="PF00669">
    <property type="entry name" value="Flagellin_N"/>
    <property type="match status" value="1"/>
</dbReference>
<comment type="subcellular location">
    <subcellularLocation>
        <location evidence="3">Secreted</location>
    </subcellularLocation>
    <subcellularLocation>
        <location evidence="3">Bacterial flagellum</location>
    </subcellularLocation>
</comment>